<evidence type="ECO:0000256" key="3">
    <source>
        <dbReference type="SAM" id="Phobius"/>
    </source>
</evidence>
<dbReference type="PANTHER" id="PTHR10264:SF19">
    <property type="entry name" value="AT06885P-RELATED"/>
    <property type="match status" value="1"/>
</dbReference>
<feature type="domain" description="Band 7" evidence="4">
    <location>
        <begin position="21"/>
        <end position="180"/>
    </location>
</feature>
<dbReference type="Gene3D" id="3.30.479.30">
    <property type="entry name" value="Band 7 domain"/>
    <property type="match status" value="1"/>
</dbReference>
<name>A0A848GP58_9BACT</name>
<keyword evidence="3" id="KW-0472">Membrane</keyword>
<comment type="subcellular location">
    <subcellularLocation>
        <location evidence="1">Membrane</location>
        <topology evidence="1">Single-pass membrane protein</topology>
    </subcellularLocation>
</comment>
<dbReference type="InterPro" id="IPR001107">
    <property type="entry name" value="Band_7"/>
</dbReference>
<organism evidence="5 6">
    <name type="scientific">Chitinophaga fulva</name>
    <dbReference type="NCBI Taxonomy" id="2728842"/>
    <lineage>
        <taxon>Bacteria</taxon>
        <taxon>Pseudomonadati</taxon>
        <taxon>Bacteroidota</taxon>
        <taxon>Chitinophagia</taxon>
        <taxon>Chitinophagales</taxon>
        <taxon>Chitinophagaceae</taxon>
        <taxon>Chitinophaga</taxon>
    </lineage>
</organism>
<dbReference type="Proteomes" id="UP000583266">
    <property type="component" value="Unassembled WGS sequence"/>
</dbReference>
<dbReference type="Pfam" id="PF01145">
    <property type="entry name" value="Band_7"/>
    <property type="match status" value="1"/>
</dbReference>
<dbReference type="InterPro" id="IPR036013">
    <property type="entry name" value="Band_7/SPFH_dom_sf"/>
</dbReference>
<dbReference type="Gene3D" id="6.10.250.2090">
    <property type="match status" value="1"/>
</dbReference>
<sequence length="260" mass="29092">MQSIPVVFIVVTFFTIIILANAVRILREYERGVIFRLGRLLGNGARGPGLILLIPLIDKMVKVSLRTVVMDVPPQDVITRDNVSIKVNAVIYFRVIQPDKAIIEVENFLVATSQLSQTTLRSVLGQSELDDLLSQREKINQRLQQIIDANTEPWGIKVSNVEVKQIDLPQEMQRAMAKQAEAERERRSKVIAAEGEFQASQRLADAAHILSDQPSAITLRYLQTLREIATEKNSTTIFPIPIDLLKPFLGGNEKKEGGQA</sequence>
<dbReference type="SMART" id="SM00244">
    <property type="entry name" value="PHB"/>
    <property type="match status" value="1"/>
</dbReference>
<dbReference type="FunFam" id="3.30.479.30:FF:000004">
    <property type="entry name" value="Putative membrane protease family, stomatin"/>
    <property type="match status" value="1"/>
</dbReference>
<evidence type="ECO:0000259" key="4">
    <source>
        <dbReference type="SMART" id="SM00244"/>
    </source>
</evidence>
<dbReference type="SUPFAM" id="SSF117892">
    <property type="entry name" value="Band 7/SPFH domain"/>
    <property type="match status" value="1"/>
</dbReference>
<dbReference type="PANTHER" id="PTHR10264">
    <property type="entry name" value="BAND 7 PROTEIN-RELATED"/>
    <property type="match status" value="1"/>
</dbReference>
<evidence type="ECO:0000313" key="6">
    <source>
        <dbReference type="Proteomes" id="UP000583266"/>
    </source>
</evidence>
<comment type="caution">
    <text evidence="5">The sequence shown here is derived from an EMBL/GenBank/DDBJ whole genome shotgun (WGS) entry which is preliminary data.</text>
</comment>
<dbReference type="PRINTS" id="PR00721">
    <property type="entry name" value="STOMATIN"/>
</dbReference>
<reference evidence="5 6" key="1">
    <citation type="submission" date="2020-04" db="EMBL/GenBank/DDBJ databases">
        <title>Chitinophaga sp. G-6-1-13 sp. nov., isolated from soil.</title>
        <authorList>
            <person name="Dahal R.H."/>
            <person name="Chaudhary D.K."/>
        </authorList>
    </citation>
    <scope>NUCLEOTIDE SEQUENCE [LARGE SCALE GENOMIC DNA]</scope>
    <source>
        <strain evidence="5 6">G-6-1-13</strain>
    </source>
</reference>
<comment type="similarity">
    <text evidence="2">Belongs to the band 7/mec-2 family.</text>
</comment>
<feature type="transmembrane region" description="Helical" evidence="3">
    <location>
        <begin position="6"/>
        <end position="26"/>
    </location>
</feature>
<dbReference type="AlphaFoldDB" id="A0A848GP58"/>
<dbReference type="EMBL" id="JABBGC010000001">
    <property type="protein sequence ID" value="NML38782.1"/>
    <property type="molecule type" value="Genomic_DNA"/>
</dbReference>
<evidence type="ECO:0000256" key="2">
    <source>
        <dbReference type="ARBA" id="ARBA00008164"/>
    </source>
</evidence>
<keyword evidence="3" id="KW-0812">Transmembrane</keyword>
<dbReference type="CDD" id="cd08826">
    <property type="entry name" value="SPFH_eoslipins_u1"/>
    <property type="match status" value="1"/>
</dbReference>
<evidence type="ECO:0000256" key="1">
    <source>
        <dbReference type="ARBA" id="ARBA00004167"/>
    </source>
</evidence>
<dbReference type="InterPro" id="IPR001972">
    <property type="entry name" value="Stomatin_HflK_fam"/>
</dbReference>
<keyword evidence="3" id="KW-1133">Transmembrane helix</keyword>
<dbReference type="GO" id="GO:0098552">
    <property type="term" value="C:side of membrane"/>
    <property type="evidence" value="ECO:0007669"/>
    <property type="project" value="UniProtKB-ARBA"/>
</dbReference>
<proteinExistence type="inferred from homology"/>
<dbReference type="RefSeq" id="WP_169225752.1">
    <property type="nucleotide sequence ID" value="NZ_JABBGC010000001.1"/>
</dbReference>
<dbReference type="InterPro" id="IPR043202">
    <property type="entry name" value="Band-7_stomatin-like"/>
</dbReference>
<keyword evidence="6" id="KW-1185">Reference proteome</keyword>
<dbReference type="GO" id="GO:0005886">
    <property type="term" value="C:plasma membrane"/>
    <property type="evidence" value="ECO:0007669"/>
    <property type="project" value="InterPro"/>
</dbReference>
<accession>A0A848GP58</accession>
<protein>
    <submittedName>
        <fullName evidence="5">Slipin family protein</fullName>
    </submittedName>
</protein>
<evidence type="ECO:0000313" key="5">
    <source>
        <dbReference type="EMBL" id="NML38782.1"/>
    </source>
</evidence>
<gene>
    <name evidence="5" type="ORF">HHL17_16360</name>
</gene>